<proteinExistence type="predicted"/>
<dbReference type="Proteomes" id="UP000826271">
    <property type="component" value="Unassembled WGS sequence"/>
</dbReference>
<dbReference type="InterPro" id="IPR017072">
    <property type="entry name" value="TF_Spt6"/>
</dbReference>
<dbReference type="Pfam" id="PF14633">
    <property type="entry name" value="SH2_2"/>
    <property type="match status" value="1"/>
</dbReference>
<dbReference type="GO" id="GO:0031491">
    <property type="term" value="F:nucleosome binding"/>
    <property type="evidence" value="ECO:0007669"/>
    <property type="project" value="TreeGrafter"/>
</dbReference>
<dbReference type="GO" id="GO:0008023">
    <property type="term" value="C:transcription elongation factor complex"/>
    <property type="evidence" value="ECO:0007669"/>
    <property type="project" value="TreeGrafter"/>
</dbReference>
<comment type="caution">
    <text evidence="2">The sequence shown here is derived from an EMBL/GenBank/DDBJ whole genome shotgun (WGS) entry which is preliminary data.</text>
</comment>
<evidence type="ECO:0000259" key="1">
    <source>
        <dbReference type="Pfam" id="PF14633"/>
    </source>
</evidence>
<dbReference type="Gene3D" id="3.30.505.10">
    <property type="entry name" value="SH2 domain"/>
    <property type="match status" value="1"/>
</dbReference>
<reference evidence="2" key="1">
    <citation type="submission" date="2019-10" db="EMBL/GenBank/DDBJ databases">
        <authorList>
            <person name="Zhang R."/>
            <person name="Pan Y."/>
            <person name="Wang J."/>
            <person name="Ma R."/>
            <person name="Yu S."/>
        </authorList>
    </citation>
    <scope>NUCLEOTIDE SEQUENCE</scope>
    <source>
        <strain evidence="2">LA-IB0</strain>
        <tissue evidence="2">Leaf</tissue>
    </source>
</reference>
<dbReference type="AlphaFoldDB" id="A0AAV6W667"/>
<dbReference type="InterPro" id="IPR012340">
    <property type="entry name" value="NA-bd_OB-fold"/>
</dbReference>
<dbReference type="SUPFAM" id="SSF50249">
    <property type="entry name" value="Nucleic acid-binding proteins"/>
    <property type="match status" value="1"/>
</dbReference>
<dbReference type="GO" id="GO:0140673">
    <property type="term" value="P:transcription elongation-coupled chromatin remodeling"/>
    <property type="evidence" value="ECO:0007669"/>
    <property type="project" value="InterPro"/>
</dbReference>
<dbReference type="CDD" id="cd09918">
    <property type="entry name" value="SH2_Nterm_SPT6_like"/>
    <property type="match status" value="1"/>
</dbReference>
<dbReference type="Gene3D" id="2.40.50.140">
    <property type="entry name" value="Nucleic acid-binding proteins"/>
    <property type="match status" value="1"/>
</dbReference>
<feature type="domain" description="Spt6 SH2" evidence="1">
    <location>
        <begin position="74"/>
        <end position="180"/>
    </location>
</feature>
<keyword evidence="3" id="KW-1185">Reference proteome</keyword>
<dbReference type="EMBL" id="WHWC01000017">
    <property type="protein sequence ID" value="KAG8365916.1"/>
    <property type="molecule type" value="Genomic_DNA"/>
</dbReference>
<name>A0AAV6W667_9LAMI</name>
<dbReference type="GO" id="GO:0042393">
    <property type="term" value="F:histone binding"/>
    <property type="evidence" value="ECO:0007669"/>
    <property type="project" value="TreeGrafter"/>
</dbReference>
<gene>
    <name evidence="2" type="ORF">BUALT_Bualt17G0021700</name>
</gene>
<evidence type="ECO:0000313" key="3">
    <source>
        <dbReference type="Proteomes" id="UP000826271"/>
    </source>
</evidence>
<accession>A0AAV6W667</accession>
<dbReference type="PANTHER" id="PTHR10145:SF6">
    <property type="entry name" value="TRANSCRIPTION ELONGATION FACTOR SPT6"/>
    <property type="match status" value="1"/>
</dbReference>
<organism evidence="2 3">
    <name type="scientific">Buddleja alternifolia</name>
    <dbReference type="NCBI Taxonomy" id="168488"/>
    <lineage>
        <taxon>Eukaryota</taxon>
        <taxon>Viridiplantae</taxon>
        <taxon>Streptophyta</taxon>
        <taxon>Embryophyta</taxon>
        <taxon>Tracheophyta</taxon>
        <taxon>Spermatophyta</taxon>
        <taxon>Magnoliopsida</taxon>
        <taxon>eudicotyledons</taxon>
        <taxon>Gunneridae</taxon>
        <taxon>Pentapetalae</taxon>
        <taxon>asterids</taxon>
        <taxon>lamiids</taxon>
        <taxon>Lamiales</taxon>
        <taxon>Scrophulariaceae</taxon>
        <taxon>Buddlejeae</taxon>
        <taxon>Buddleja</taxon>
    </lineage>
</organism>
<dbReference type="InterPro" id="IPR035019">
    <property type="entry name" value="Spt6_SH2_N"/>
</dbReference>
<dbReference type="InterPro" id="IPR035420">
    <property type="entry name" value="Spt6_SH2"/>
</dbReference>
<sequence>MKAICVLESGLTGILSEQDYTDDWTDINELTDKLHEGDILSCRIKSIQKNCYQVFLTCSESDMRSNHFENNQDMDLAKTHFKPKMIVHPRFQTITADKAIEVVFHVNSSFIVCLQFLLDKDPGESVIHPSSRGPSFFTLVLKVYDGVYANKDIIEGGKDHKGIKTLKIDKDTFEDIDEVMF</sequence>
<protein>
    <recommendedName>
        <fullName evidence="1">Spt6 SH2 domain-containing protein</fullName>
    </recommendedName>
</protein>
<dbReference type="PANTHER" id="PTHR10145">
    <property type="entry name" value="TRANSCRIPTION ELONGATION FACTOR SPT6"/>
    <property type="match status" value="1"/>
</dbReference>
<dbReference type="InterPro" id="IPR036860">
    <property type="entry name" value="SH2_dom_sf"/>
</dbReference>
<evidence type="ECO:0000313" key="2">
    <source>
        <dbReference type="EMBL" id="KAG8365916.1"/>
    </source>
</evidence>
<dbReference type="GO" id="GO:0034728">
    <property type="term" value="P:nucleosome organization"/>
    <property type="evidence" value="ECO:0007669"/>
    <property type="project" value="TreeGrafter"/>
</dbReference>